<evidence type="ECO:0000256" key="11">
    <source>
        <dbReference type="SAM" id="Phobius"/>
    </source>
</evidence>
<evidence type="ECO:0000256" key="8">
    <source>
        <dbReference type="ARBA" id="ARBA00023170"/>
    </source>
</evidence>
<dbReference type="PROSITE" id="PS50262">
    <property type="entry name" value="G_PROTEIN_RECEP_F1_2"/>
    <property type="match status" value="1"/>
</dbReference>
<proteinExistence type="inferred from homology"/>
<evidence type="ECO:0000256" key="5">
    <source>
        <dbReference type="ARBA" id="ARBA00022989"/>
    </source>
</evidence>
<comment type="subcellular location">
    <subcellularLocation>
        <location evidence="1">Cell membrane</location>
        <topology evidence="1">Multi-pass membrane protein</topology>
    </subcellularLocation>
</comment>
<reference evidence="13 14" key="1">
    <citation type="submission" date="2019-01" db="EMBL/GenBank/DDBJ databases">
        <authorList>
            <person name="Sayadi A."/>
        </authorList>
    </citation>
    <scope>NUCLEOTIDE SEQUENCE [LARGE SCALE GENOMIC DNA]</scope>
</reference>
<dbReference type="Gene3D" id="1.20.1070.10">
    <property type="entry name" value="Rhodopsin 7-helix transmembrane proteins"/>
    <property type="match status" value="1"/>
</dbReference>
<sequence length="367" mass="41641">METSSVLPDTFDQTQCNYCGTILWICVCVATTLVTVLGNVLTMLAILLSKRLSSMMANFFVFSLAVSDLLVGFSIPYHMLFYTTGFGSGKTSCLLRFVFTSFACASSISNLLVIAMDRYVAIVYPLHYSRFMTKKRVCFLIATGWVTATTMASVPLIWNDWHEGVRCELVHVVPHNFLAWVVCPTFALTWTAMLLLYSRICREANGHVKRIRETTGTGVQDGQAMYPTTRDSKSFQLTLMILGCFTVCWLPYFVVTMYLHELIPNLYEISLNLAMANSSMNPLIYAWKNTNFRKAFLCLLKCRTPDDIQRYITDHVPSKRSSTNNIVGCLKNECSEMHRKQAKSEYFADHCSQGRYDSTYETVISIN</sequence>
<name>A0A653DY34_CALMS</name>
<evidence type="ECO:0000256" key="1">
    <source>
        <dbReference type="ARBA" id="ARBA00004651"/>
    </source>
</evidence>
<evidence type="ECO:0000256" key="3">
    <source>
        <dbReference type="ARBA" id="ARBA00022475"/>
    </source>
</evidence>
<feature type="domain" description="G-protein coupled receptors family 1 profile" evidence="12">
    <location>
        <begin position="38"/>
        <end position="285"/>
    </location>
</feature>
<organism evidence="13 14">
    <name type="scientific">Callosobruchus maculatus</name>
    <name type="common">Southern cowpea weevil</name>
    <name type="synonym">Pulse bruchid</name>
    <dbReference type="NCBI Taxonomy" id="64391"/>
    <lineage>
        <taxon>Eukaryota</taxon>
        <taxon>Metazoa</taxon>
        <taxon>Ecdysozoa</taxon>
        <taxon>Arthropoda</taxon>
        <taxon>Hexapoda</taxon>
        <taxon>Insecta</taxon>
        <taxon>Pterygota</taxon>
        <taxon>Neoptera</taxon>
        <taxon>Endopterygota</taxon>
        <taxon>Coleoptera</taxon>
        <taxon>Polyphaga</taxon>
        <taxon>Cucujiformia</taxon>
        <taxon>Chrysomeloidea</taxon>
        <taxon>Chrysomelidae</taxon>
        <taxon>Bruchinae</taxon>
        <taxon>Bruchini</taxon>
        <taxon>Callosobruchus</taxon>
    </lineage>
</organism>
<keyword evidence="7 11" id="KW-0472">Membrane</keyword>
<dbReference type="CDD" id="cd00637">
    <property type="entry name" value="7tm_classA_rhodopsin-like"/>
    <property type="match status" value="1"/>
</dbReference>
<feature type="transmembrane region" description="Helical" evidence="11">
    <location>
        <begin position="177"/>
        <end position="197"/>
    </location>
</feature>
<feature type="transmembrane region" description="Helical" evidence="11">
    <location>
        <begin position="22"/>
        <end position="47"/>
    </location>
</feature>
<keyword evidence="6 10" id="KW-0297">G-protein coupled receptor</keyword>
<evidence type="ECO:0000256" key="10">
    <source>
        <dbReference type="RuleBase" id="RU000688"/>
    </source>
</evidence>
<evidence type="ECO:0000313" key="13">
    <source>
        <dbReference type="EMBL" id="VEN64435.1"/>
    </source>
</evidence>
<keyword evidence="3" id="KW-1003">Cell membrane</keyword>
<feature type="transmembrane region" description="Helical" evidence="11">
    <location>
        <begin position="237"/>
        <end position="260"/>
    </location>
</feature>
<evidence type="ECO:0000256" key="9">
    <source>
        <dbReference type="ARBA" id="ARBA00023224"/>
    </source>
</evidence>
<evidence type="ECO:0000256" key="4">
    <source>
        <dbReference type="ARBA" id="ARBA00022692"/>
    </source>
</evidence>
<dbReference type="InterPro" id="IPR050569">
    <property type="entry name" value="TAAR"/>
</dbReference>
<dbReference type="EMBL" id="CAACVG010015384">
    <property type="protein sequence ID" value="VEN64435.1"/>
    <property type="molecule type" value="Genomic_DNA"/>
</dbReference>
<dbReference type="InterPro" id="IPR017452">
    <property type="entry name" value="GPCR_Rhodpsn_7TM"/>
</dbReference>
<comment type="similarity">
    <text evidence="2 10">Belongs to the G-protein coupled receptor 1 family.</text>
</comment>
<keyword evidence="14" id="KW-1185">Reference proteome</keyword>
<evidence type="ECO:0000256" key="7">
    <source>
        <dbReference type="ARBA" id="ARBA00023136"/>
    </source>
</evidence>
<dbReference type="PANTHER" id="PTHR24249">
    <property type="entry name" value="HISTAMINE RECEPTOR-RELATED G-PROTEIN COUPLED RECEPTOR"/>
    <property type="match status" value="1"/>
</dbReference>
<feature type="transmembrane region" description="Helical" evidence="11">
    <location>
        <begin position="59"/>
        <end position="82"/>
    </location>
</feature>
<dbReference type="AlphaFoldDB" id="A0A653DY34"/>
<keyword evidence="8 10" id="KW-0675">Receptor</keyword>
<dbReference type="GO" id="GO:0005886">
    <property type="term" value="C:plasma membrane"/>
    <property type="evidence" value="ECO:0007669"/>
    <property type="project" value="UniProtKB-SubCell"/>
</dbReference>
<dbReference type="OrthoDB" id="10042731at2759"/>
<dbReference type="InterPro" id="IPR000276">
    <property type="entry name" value="GPCR_Rhodpsn"/>
</dbReference>
<dbReference type="Pfam" id="PF00001">
    <property type="entry name" value="7tm_1"/>
    <property type="match status" value="1"/>
</dbReference>
<evidence type="ECO:0000259" key="12">
    <source>
        <dbReference type="PROSITE" id="PS50262"/>
    </source>
</evidence>
<feature type="transmembrane region" description="Helical" evidence="11">
    <location>
        <begin position="137"/>
        <end position="157"/>
    </location>
</feature>
<protein>
    <recommendedName>
        <fullName evidence="12">G-protein coupled receptors family 1 profile domain-containing protein</fullName>
    </recommendedName>
</protein>
<evidence type="ECO:0000313" key="14">
    <source>
        <dbReference type="Proteomes" id="UP000410492"/>
    </source>
</evidence>
<keyword evidence="5 11" id="KW-1133">Transmembrane helix</keyword>
<keyword evidence="9 10" id="KW-0807">Transducer</keyword>
<feature type="transmembrane region" description="Helical" evidence="11">
    <location>
        <begin position="94"/>
        <end position="116"/>
    </location>
</feature>
<dbReference type="PRINTS" id="PR00237">
    <property type="entry name" value="GPCRRHODOPSN"/>
</dbReference>
<accession>A0A653DY34</accession>
<dbReference type="GO" id="GO:0004930">
    <property type="term" value="F:G protein-coupled receptor activity"/>
    <property type="evidence" value="ECO:0007669"/>
    <property type="project" value="UniProtKB-KW"/>
</dbReference>
<dbReference type="SUPFAM" id="SSF81321">
    <property type="entry name" value="Family A G protein-coupled receptor-like"/>
    <property type="match status" value="1"/>
</dbReference>
<dbReference type="PANTHER" id="PTHR24249:SF414">
    <property type="entry name" value="LP14436P"/>
    <property type="match status" value="1"/>
</dbReference>
<dbReference type="SMART" id="SM01381">
    <property type="entry name" value="7TM_GPCR_Srsx"/>
    <property type="match status" value="1"/>
</dbReference>
<keyword evidence="4 10" id="KW-0812">Transmembrane</keyword>
<gene>
    <name evidence="13" type="ORF">CALMAC_LOCUS20955</name>
</gene>
<evidence type="ECO:0000256" key="2">
    <source>
        <dbReference type="ARBA" id="ARBA00010663"/>
    </source>
</evidence>
<evidence type="ECO:0000256" key="6">
    <source>
        <dbReference type="ARBA" id="ARBA00023040"/>
    </source>
</evidence>
<dbReference type="PROSITE" id="PS00237">
    <property type="entry name" value="G_PROTEIN_RECEP_F1_1"/>
    <property type="match status" value="1"/>
</dbReference>
<dbReference type="Proteomes" id="UP000410492">
    <property type="component" value="Unassembled WGS sequence"/>
</dbReference>